<name>A0A543F2F1_9MICO</name>
<dbReference type="InterPro" id="IPR036388">
    <property type="entry name" value="WH-like_DNA-bd_sf"/>
</dbReference>
<evidence type="ECO:0000313" key="3">
    <source>
        <dbReference type="Proteomes" id="UP000320235"/>
    </source>
</evidence>
<keyword evidence="3" id="KW-1185">Reference proteome</keyword>
<dbReference type="SUPFAM" id="SSF46785">
    <property type="entry name" value="Winged helix' DNA-binding domain"/>
    <property type="match status" value="1"/>
</dbReference>
<comment type="caution">
    <text evidence="2">The sequence shown here is derived from an EMBL/GenBank/DDBJ whole genome shotgun (WGS) entry which is preliminary data.</text>
</comment>
<evidence type="ECO:0000259" key="1">
    <source>
        <dbReference type="Pfam" id="PF12802"/>
    </source>
</evidence>
<dbReference type="Pfam" id="PF12802">
    <property type="entry name" value="MarR_2"/>
    <property type="match status" value="1"/>
</dbReference>
<dbReference type="InterPro" id="IPR036390">
    <property type="entry name" value="WH_DNA-bd_sf"/>
</dbReference>
<feature type="domain" description="HTH marR-type" evidence="1">
    <location>
        <begin position="4"/>
        <end position="52"/>
    </location>
</feature>
<dbReference type="Proteomes" id="UP000320235">
    <property type="component" value="Unassembled WGS sequence"/>
</dbReference>
<organism evidence="2 3">
    <name type="scientific">Microbacterium kyungheense</name>
    <dbReference type="NCBI Taxonomy" id="1263636"/>
    <lineage>
        <taxon>Bacteria</taxon>
        <taxon>Bacillati</taxon>
        <taxon>Actinomycetota</taxon>
        <taxon>Actinomycetes</taxon>
        <taxon>Micrococcales</taxon>
        <taxon>Microbacteriaceae</taxon>
        <taxon>Microbacterium</taxon>
    </lineage>
</organism>
<accession>A0A543F2F1</accession>
<protein>
    <recommendedName>
        <fullName evidence="1">HTH marR-type domain-containing protein</fullName>
    </recommendedName>
</protein>
<dbReference type="AlphaFoldDB" id="A0A543F2F1"/>
<proteinExistence type="predicted"/>
<gene>
    <name evidence="2" type="ORF">FB391_2027</name>
</gene>
<dbReference type="InterPro" id="IPR000835">
    <property type="entry name" value="HTH_MarR-typ"/>
</dbReference>
<dbReference type="EMBL" id="VFPE01000002">
    <property type="protein sequence ID" value="TQM27988.1"/>
    <property type="molecule type" value="Genomic_DNA"/>
</dbReference>
<sequence>MRFLLESGRTAEVTTSMIVAALRLTAPSGTALVGRLLARGLVVVAGSPVDRRKKTVLLVDDTVNADDLDPLTATLRAVADRLVFNDARVVAGFLQEVLATITRAGQMASAPVVT</sequence>
<dbReference type="GO" id="GO:0003700">
    <property type="term" value="F:DNA-binding transcription factor activity"/>
    <property type="evidence" value="ECO:0007669"/>
    <property type="project" value="InterPro"/>
</dbReference>
<dbReference type="Gene3D" id="1.10.10.10">
    <property type="entry name" value="Winged helix-like DNA-binding domain superfamily/Winged helix DNA-binding domain"/>
    <property type="match status" value="1"/>
</dbReference>
<reference evidence="2 3" key="1">
    <citation type="submission" date="2019-06" db="EMBL/GenBank/DDBJ databases">
        <title>Sequencing the genomes of 1000 actinobacteria strains.</title>
        <authorList>
            <person name="Klenk H.-P."/>
        </authorList>
    </citation>
    <scope>NUCLEOTIDE SEQUENCE [LARGE SCALE GENOMIC DNA]</scope>
    <source>
        <strain evidence="2 3">DSM 105492</strain>
    </source>
</reference>
<evidence type="ECO:0000313" key="2">
    <source>
        <dbReference type="EMBL" id="TQM27988.1"/>
    </source>
</evidence>